<dbReference type="InterPro" id="IPR027417">
    <property type="entry name" value="P-loop_NTPase"/>
</dbReference>
<sequence length="664" mass="71657">MADKQLTVSSGETSWERVKAAQASKLMTLAPPWALWPVIGGIGTALHALFGHGTAAAWSAIGLTLGAVLLTTVTFLVAHERGFLGRGSATCTTAAVSMWVDACSVAGFTQPVILYFWLAGGLVLAAAWNIRTAIRSKQGAHGITDALSFLFDANKDKASLSGARMATLEAGERKIEAAMALPAGEKTVGDVQKKTEHIEGAMGLPPGAMTVSPNLDRADLAHVTISDPRVLRTPLPWPGPSRPDASVAELLRTGVFQDGTDAELYLVGDHLQVMGRTGSAKSLGAGWNLLAELFSRPDVAVLAADLSKGEQTLGPCREGLHRFETAKEGATALIRDVYGQIKPRTDWLAARGFTAWEPGCGLTYWVVWFEEAAKTFAQISDKDEELFKEIVKEIRSAGGTVVLSLQRADWTQMSTLVRGQLSKMCFGVESSADASFGISEAQDEAGCRPELWGKRYPGMAYLDATGVDEGHLAMPLRTFLWDKSGDQMRAHCSRFPAAAKQMDEFTEAITRGRVGQAAPAGTPTGVTEDEDERDERDDQGDEEWTPTVATEDPDPSIRTTLDDPIEDDPDDAEFTFTRPAQRLTSAETRTAILSQLAAWMDEGKEDFSTKDLAPIWTAAGTSRPTVQRILAKLRDEDGVIGYDETSQRHTLLQRPGAVPERVPV</sequence>
<reference evidence="4" key="1">
    <citation type="journal article" date="2019" name="Int. J. Syst. Evol. Microbiol.">
        <title>The Global Catalogue of Microorganisms (GCM) 10K type strain sequencing project: providing services to taxonomists for standard genome sequencing and annotation.</title>
        <authorList>
            <consortium name="The Broad Institute Genomics Platform"/>
            <consortium name="The Broad Institute Genome Sequencing Center for Infectious Disease"/>
            <person name="Wu L."/>
            <person name="Ma J."/>
        </authorList>
    </citation>
    <scope>NUCLEOTIDE SEQUENCE [LARGE SCALE GENOMIC DNA]</scope>
    <source>
        <strain evidence="4">JCM 9371</strain>
    </source>
</reference>
<proteinExistence type="predicted"/>
<keyword evidence="4" id="KW-1185">Reference proteome</keyword>
<keyword evidence="2" id="KW-0472">Membrane</keyword>
<name>A0ABW2XNN9_9ACTN</name>
<accession>A0ABW2XNN9</accession>
<dbReference type="EMBL" id="JBHTGP010000006">
    <property type="protein sequence ID" value="MFD0685886.1"/>
    <property type="molecule type" value="Genomic_DNA"/>
</dbReference>
<organism evidence="3 4">
    <name type="scientific">Actinomadura fibrosa</name>
    <dbReference type="NCBI Taxonomy" id="111802"/>
    <lineage>
        <taxon>Bacteria</taxon>
        <taxon>Bacillati</taxon>
        <taxon>Actinomycetota</taxon>
        <taxon>Actinomycetes</taxon>
        <taxon>Streptosporangiales</taxon>
        <taxon>Thermomonosporaceae</taxon>
        <taxon>Actinomadura</taxon>
    </lineage>
</organism>
<dbReference type="RefSeq" id="WP_131755301.1">
    <property type="nucleotide sequence ID" value="NZ_CAACUY010000004.1"/>
</dbReference>
<feature type="compositionally biased region" description="Acidic residues" evidence="1">
    <location>
        <begin position="527"/>
        <end position="544"/>
    </location>
</feature>
<evidence type="ECO:0000313" key="4">
    <source>
        <dbReference type="Proteomes" id="UP001597063"/>
    </source>
</evidence>
<keyword evidence="2" id="KW-0812">Transmembrane</keyword>
<dbReference type="Proteomes" id="UP001597063">
    <property type="component" value="Unassembled WGS sequence"/>
</dbReference>
<evidence type="ECO:0000313" key="3">
    <source>
        <dbReference type="EMBL" id="MFD0685886.1"/>
    </source>
</evidence>
<dbReference type="Gene3D" id="3.40.50.300">
    <property type="entry name" value="P-loop containing nucleotide triphosphate hydrolases"/>
    <property type="match status" value="1"/>
</dbReference>
<evidence type="ECO:0000256" key="1">
    <source>
        <dbReference type="SAM" id="MobiDB-lite"/>
    </source>
</evidence>
<feature type="region of interest" description="Disordered" evidence="1">
    <location>
        <begin position="510"/>
        <end position="571"/>
    </location>
</feature>
<evidence type="ECO:0000256" key="2">
    <source>
        <dbReference type="SAM" id="Phobius"/>
    </source>
</evidence>
<protein>
    <submittedName>
        <fullName evidence="3">Uncharacterized protein</fullName>
    </submittedName>
</protein>
<keyword evidence="2" id="KW-1133">Transmembrane helix</keyword>
<feature type="transmembrane region" description="Helical" evidence="2">
    <location>
        <begin position="33"/>
        <end position="50"/>
    </location>
</feature>
<comment type="caution">
    <text evidence="3">The sequence shown here is derived from an EMBL/GenBank/DDBJ whole genome shotgun (WGS) entry which is preliminary data.</text>
</comment>
<feature type="transmembrane region" description="Helical" evidence="2">
    <location>
        <begin position="56"/>
        <end position="76"/>
    </location>
</feature>
<gene>
    <name evidence="3" type="ORF">ACFQZM_15380</name>
</gene>
<feature type="transmembrane region" description="Helical" evidence="2">
    <location>
        <begin position="112"/>
        <end position="130"/>
    </location>
</feature>